<dbReference type="GO" id="GO:0005524">
    <property type="term" value="F:ATP binding"/>
    <property type="evidence" value="ECO:0007669"/>
    <property type="project" value="UniProtKB-KW"/>
</dbReference>
<dbReference type="CDD" id="cd03216">
    <property type="entry name" value="ABC_Carb_Monos_I"/>
    <property type="match status" value="1"/>
</dbReference>
<keyword evidence="7" id="KW-1185">Reference proteome</keyword>
<feature type="domain" description="ABC transporter" evidence="5">
    <location>
        <begin position="255"/>
        <end position="499"/>
    </location>
</feature>
<gene>
    <name evidence="6" type="ORF">OM076_06215</name>
</gene>
<dbReference type="InterPro" id="IPR003593">
    <property type="entry name" value="AAA+_ATPase"/>
</dbReference>
<dbReference type="RefSeq" id="WP_270038614.1">
    <property type="nucleotide sequence ID" value="NZ_JAPDOD010000003.1"/>
</dbReference>
<dbReference type="AlphaFoldDB" id="A0A9X3MP81"/>
<keyword evidence="4 6" id="KW-0067">ATP-binding</keyword>
<evidence type="ECO:0000313" key="6">
    <source>
        <dbReference type="EMBL" id="MDA0159849.1"/>
    </source>
</evidence>
<keyword evidence="1" id="KW-0813">Transport</keyword>
<keyword evidence="3" id="KW-0547">Nucleotide-binding</keyword>
<evidence type="ECO:0000256" key="4">
    <source>
        <dbReference type="ARBA" id="ARBA00022840"/>
    </source>
</evidence>
<dbReference type="InterPro" id="IPR050107">
    <property type="entry name" value="ABC_carbohydrate_import_ATPase"/>
</dbReference>
<keyword evidence="2" id="KW-0677">Repeat</keyword>
<accession>A0A9X3MP81</accession>
<feature type="domain" description="ABC transporter" evidence="5">
    <location>
        <begin position="8"/>
        <end position="244"/>
    </location>
</feature>
<name>A0A9X3MP81_9ACTN</name>
<comment type="caution">
    <text evidence="6">The sequence shown here is derived from an EMBL/GenBank/DDBJ whole genome shotgun (WGS) entry which is preliminary data.</text>
</comment>
<dbReference type="PANTHER" id="PTHR43790:SF9">
    <property type="entry name" value="GALACTOFURANOSE TRANSPORTER ATP-BINDING PROTEIN YTFR"/>
    <property type="match status" value="1"/>
</dbReference>
<dbReference type="PANTHER" id="PTHR43790">
    <property type="entry name" value="CARBOHYDRATE TRANSPORT ATP-BINDING PROTEIN MG119-RELATED"/>
    <property type="match status" value="1"/>
</dbReference>
<evidence type="ECO:0000259" key="5">
    <source>
        <dbReference type="PROSITE" id="PS50893"/>
    </source>
</evidence>
<dbReference type="SUPFAM" id="SSF52540">
    <property type="entry name" value="P-loop containing nucleoside triphosphate hydrolases"/>
    <property type="match status" value="2"/>
</dbReference>
<evidence type="ECO:0000256" key="1">
    <source>
        <dbReference type="ARBA" id="ARBA00022448"/>
    </source>
</evidence>
<organism evidence="6 7">
    <name type="scientific">Solirubrobacter ginsenosidimutans</name>
    <dbReference type="NCBI Taxonomy" id="490573"/>
    <lineage>
        <taxon>Bacteria</taxon>
        <taxon>Bacillati</taxon>
        <taxon>Actinomycetota</taxon>
        <taxon>Thermoleophilia</taxon>
        <taxon>Solirubrobacterales</taxon>
        <taxon>Solirubrobacteraceae</taxon>
        <taxon>Solirubrobacter</taxon>
    </lineage>
</organism>
<dbReference type="InterPro" id="IPR017871">
    <property type="entry name" value="ABC_transporter-like_CS"/>
</dbReference>
<dbReference type="InterPro" id="IPR003439">
    <property type="entry name" value="ABC_transporter-like_ATP-bd"/>
</dbReference>
<dbReference type="Pfam" id="PF00005">
    <property type="entry name" value="ABC_tran"/>
    <property type="match status" value="2"/>
</dbReference>
<protein>
    <submittedName>
        <fullName evidence="6">Sugar ABC transporter ATP-binding protein</fullName>
    </submittedName>
</protein>
<dbReference type="GO" id="GO:0016887">
    <property type="term" value="F:ATP hydrolysis activity"/>
    <property type="evidence" value="ECO:0007669"/>
    <property type="project" value="InterPro"/>
</dbReference>
<dbReference type="Proteomes" id="UP001149140">
    <property type="component" value="Unassembled WGS sequence"/>
</dbReference>
<dbReference type="SMART" id="SM00382">
    <property type="entry name" value="AAA"/>
    <property type="match status" value="2"/>
</dbReference>
<reference evidence="6" key="1">
    <citation type="submission" date="2022-10" db="EMBL/GenBank/DDBJ databases">
        <title>The WGS of Solirubrobacter ginsenosidimutans DSM 21036.</title>
        <authorList>
            <person name="Jiang Z."/>
        </authorList>
    </citation>
    <scope>NUCLEOTIDE SEQUENCE</scope>
    <source>
        <strain evidence="6">DSM 21036</strain>
    </source>
</reference>
<evidence type="ECO:0000256" key="2">
    <source>
        <dbReference type="ARBA" id="ARBA00022737"/>
    </source>
</evidence>
<dbReference type="PROSITE" id="PS50893">
    <property type="entry name" value="ABC_TRANSPORTER_2"/>
    <property type="match status" value="2"/>
</dbReference>
<sequence>MTDHEPLLEVRGITKHYPGVQALKGVDFDVRRGEVHCLLGPNGAGKSTLIKCVSGVVAPTDGEIRVEGQVLPVGEPSESMARGVGTIYQELDLVEDLRVWESIFLGHESRRFGLLDRGRMRRETNVLLERLHHADIHPDMFVRTLRPAGQQVVSIARALSRNVRLLIMDEPSAILDDGEVETLFEVVRRLAADGVGVIYISHRLDEIPRIGDRVTVLSDGRTVATGLPADTPRAELVEKMVGRRVEQLFPDRARGTSDDVVLDVRGISGRPRVRECSFQVRAGEVLGIGGLVGAGRTELLRLVYGLERPDTGEVYLDGAKLPAGRPEVAIRRGMGLAPEDRKSQGLLLGWSLAKNVSVSDLGRFTRFGLIDLGAERDATGAKLRELNTVPDDPGRITRELSGGNQQKVVLARWLLRQCRVLLLDEPTRGVDVGAKAEIYRLISELSATGIGVVVVSSEMEELMGLSTRILIMREGELVAELDGERATEVELLSHAVAHTDTDVVLEETS</sequence>
<dbReference type="InterPro" id="IPR027417">
    <property type="entry name" value="P-loop_NTPase"/>
</dbReference>
<dbReference type="CDD" id="cd03215">
    <property type="entry name" value="ABC_Carb_Monos_II"/>
    <property type="match status" value="1"/>
</dbReference>
<evidence type="ECO:0000313" key="7">
    <source>
        <dbReference type="Proteomes" id="UP001149140"/>
    </source>
</evidence>
<dbReference type="PROSITE" id="PS00211">
    <property type="entry name" value="ABC_TRANSPORTER_1"/>
    <property type="match status" value="1"/>
</dbReference>
<evidence type="ECO:0000256" key="3">
    <source>
        <dbReference type="ARBA" id="ARBA00022741"/>
    </source>
</evidence>
<dbReference type="Gene3D" id="3.40.50.300">
    <property type="entry name" value="P-loop containing nucleotide triphosphate hydrolases"/>
    <property type="match status" value="2"/>
</dbReference>
<proteinExistence type="predicted"/>
<dbReference type="EMBL" id="JAPDOD010000003">
    <property type="protein sequence ID" value="MDA0159849.1"/>
    <property type="molecule type" value="Genomic_DNA"/>
</dbReference>